<dbReference type="PROSITE" id="PS50931">
    <property type="entry name" value="HTH_LYSR"/>
    <property type="match status" value="1"/>
</dbReference>
<dbReference type="RefSeq" id="WP_141634791.1">
    <property type="nucleotide sequence ID" value="NZ_VIGB01000003.1"/>
</dbReference>
<comment type="similarity">
    <text evidence="1">Belongs to the LysR transcriptional regulatory family.</text>
</comment>
<dbReference type="EMBL" id="VIGB01000003">
    <property type="protein sequence ID" value="TQF04205.1"/>
    <property type="molecule type" value="Genomic_DNA"/>
</dbReference>
<dbReference type="GO" id="GO:0003677">
    <property type="term" value="F:DNA binding"/>
    <property type="evidence" value="ECO:0007669"/>
    <property type="project" value="UniProtKB-KW"/>
</dbReference>
<dbReference type="PANTHER" id="PTHR30346">
    <property type="entry name" value="TRANSCRIPTIONAL DUAL REGULATOR HCAR-RELATED"/>
    <property type="match status" value="1"/>
</dbReference>
<evidence type="ECO:0000313" key="7">
    <source>
        <dbReference type="Proteomes" id="UP000319103"/>
    </source>
</evidence>
<dbReference type="InterPro" id="IPR036388">
    <property type="entry name" value="WH-like_DNA-bd_sf"/>
</dbReference>
<keyword evidence="2" id="KW-0805">Transcription regulation</keyword>
<dbReference type="Pfam" id="PF00126">
    <property type="entry name" value="HTH_1"/>
    <property type="match status" value="1"/>
</dbReference>
<dbReference type="SUPFAM" id="SSF46785">
    <property type="entry name" value="Winged helix' DNA-binding domain"/>
    <property type="match status" value="1"/>
</dbReference>
<dbReference type="Proteomes" id="UP000319103">
    <property type="component" value="Unassembled WGS sequence"/>
</dbReference>
<dbReference type="Gene3D" id="1.10.10.10">
    <property type="entry name" value="Winged helix-like DNA-binding domain superfamily/Winged helix DNA-binding domain"/>
    <property type="match status" value="1"/>
</dbReference>
<sequence length="296" mass="31786">MELTQRMLQQFVVLAEEQHFGRAAERLDMSQPPLSQAIQRLERVLNVALLDRSSRGTRLTPAGRAFAEDARRLLDAQAAAVDRARRVADGQEGELRLGFVSSLGYDLLPRLLRRAHAELPGLRVHLSQHASIELVELLHDGSLDLALVRLPVSGAARLDVQQIGVERLVAVLPEHHPLAAEPALDLWALAEQEFALPKPSALPGLAQQVALACAQAGFAPRPLGLADDLPGLLSYVAAGLCLALVPEQACSLGIPGVTYRPLRGDSPYLETRVAAVHRSGGSDAAVRKVLGMLTAL</sequence>
<accession>A0A540W598</accession>
<evidence type="ECO:0000256" key="3">
    <source>
        <dbReference type="ARBA" id="ARBA00023125"/>
    </source>
</evidence>
<comment type="caution">
    <text evidence="6">The sequence shown here is derived from an EMBL/GenBank/DDBJ whole genome shotgun (WGS) entry which is preliminary data.</text>
</comment>
<dbReference type="InterPro" id="IPR005119">
    <property type="entry name" value="LysR_subst-bd"/>
</dbReference>
<dbReference type="Pfam" id="PF03466">
    <property type="entry name" value="LysR_substrate"/>
    <property type="match status" value="1"/>
</dbReference>
<evidence type="ECO:0000259" key="5">
    <source>
        <dbReference type="PROSITE" id="PS50931"/>
    </source>
</evidence>
<protein>
    <submittedName>
        <fullName evidence="6">LysR family transcriptional regulator</fullName>
    </submittedName>
</protein>
<dbReference type="OrthoDB" id="3176554at2"/>
<dbReference type="GO" id="GO:0032993">
    <property type="term" value="C:protein-DNA complex"/>
    <property type="evidence" value="ECO:0007669"/>
    <property type="project" value="TreeGrafter"/>
</dbReference>
<keyword evidence="3" id="KW-0238">DNA-binding</keyword>
<name>A0A540W598_9ACTN</name>
<feature type="domain" description="HTH lysR-type" evidence="5">
    <location>
        <begin position="1"/>
        <end position="60"/>
    </location>
</feature>
<dbReference type="CDD" id="cd08414">
    <property type="entry name" value="PBP2_LTTR_aromatics_like"/>
    <property type="match status" value="1"/>
</dbReference>
<dbReference type="InterPro" id="IPR000847">
    <property type="entry name" value="LysR_HTH_N"/>
</dbReference>
<gene>
    <name evidence="6" type="ORF">E6W39_20710</name>
</gene>
<dbReference type="SUPFAM" id="SSF53850">
    <property type="entry name" value="Periplasmic binding protein-like II"/>
    <property type="match status" value="1"/>
</dbReference>
<evidence type="ECO:0000313" key="6">
    <source>
        <dbReference type="EMBL" id="TQF04205.1"/>
    </source>
</evidence>
<dbReference type="AlphaFoldDB" id="A0A540W598"/>
<evidence type="ECO:0000256" key="2">
    <source>
        <dbReference type="ARBA" id="ARBA00023015"/>
    </source>
</evidence>
<keyword evidence="7" id="KW-1185">Reference proteome</keyword>
<organism evidence="6 7">
    <name type="scientific">Kitasatospora acidiphila</name>
    <dbReference type="NCBI Taxonomy" id="2567942"/>
    <lineage>
        <taxon>Bacteria</taxon>
        <taxon>Bacillati</taxon>
        <taxon>Actinomycetota</taxon>
        <taxon>Actinomycetes</taxon>
        <taxon>Kitasatosporales</taxon>
        <taxon>Streptomycetaceae</taxon>
        <taxon>Kitasatospora</taxon>
    </lineage>
</organism>
<reference evidence="6 7" key="1">
    <citation type="submission" date="2019-06" db="EMBL/GenBank/DDBJ databases">
        <title>Description of Kitasatospora acidophila sp. nov. isolated from pine grove soil, and reclassification of Streptomyces novaecaesareae to Kitasatospora novaeceasareae comb. nov.</title>
        <authorList>
            <person name="Kim M.J."/>
        </authorList>
    </citation>
    <scope>NUCLEOTIDE SEQUENCE [LARGE SCALE GENOMIC DNA]</scope>
    <source>
        <strain evidence="6 7">MMS16-CNU292</strain>
    </source>
</reference>
<dbReference type="Gene3D" id="3.40.190.10">
    <property type="entry name" value="Periplasmic binding protein-like II"/>
    <property type="match status" value="2"/>
</dbReference>
<dbReference type="FunFam" id="1.10.10.10:FF:000001">
    <property type="entry name" value="LysR family transcriptional regulator"/>
    <property type="match status" value="1"/>
</dbReference>
<keyword evidence="4" id="KW-0804">Transcription</keyword>
<evidence type="ECO:0000256" key="4">
    <source>
        <dbReference type="ARBA" id="ARBA00023163"/>
    </source>
</evidence>
<dbReference type="GO" id="GO:0003700">
    <property type="term" value="F:DNA-binding transcription factor activity"/>
    <property type="evidence" value="ECO:0007669"/>
    <property type="project" value="InterPro"/>
</dbReference>
<proteinExistence type="inferred from homology"/>
<dbReference type="PANTHER" id="PTHR30346:SF28">
    <property type="entry name" value="HTH-TYPE TRANSCRIPTIONAL REGULATOR CYNR"/>
    <property type="match status" value="1"/>
</dbReference>
<evidence type="ECO:0000256" key="1">
    <source>
        <dbReference type="ARBA" id="ARBA00009437"/>
    </source>
</evidence>
<dbReference type="PRINTS" id="PR00039">
    <property type="entry name" value="HTHLYSR"/>
</dbReference>
<dbReference type="InterPro" id="IPR036390">
    <property type="entry name" value="WH_DNA-bd_sf"/>
</dbReference>